<dbReference type="InterPro" id="IPR036388">
    <property type="entry name" value="WH-like_DNA-bd_sf"/>
</dbReference>
<dbReference type="Gene3D" id="1.10.10.10">
    <property type="entry name" value="Winged helix-like DNA-binding domain superfamily/Winged helix DNA-binding domain"/>
    <property type="match status" value="1"/>
</dbReference>
<dbReference type="NCBIfam" id="TIGR01637">
    <property type="entry name" value="phage_arpU"/>
    <property type="match status" value="1"/>
</dbReference>
<name>A0A437KHY2_9BACI</name>
<dbReference type="AlphaFoldDB" id="A0A437KHY2"/>
<sequence>MLKQLSFVLPEIDRKATQQAVEEAIEQYRLCLLTVPEERLPQVTARFSLELPTFTNQFHSSTEEIAVDRVDEERRRMKYVEFFRKAVNRLSPREREALILRYLEEDERFDYEVYNILGMSESYYHQKFKPRIFYKLALALKLEVFKPKEEGNGVH</sequence>
<dbReference type="EMBL" id="RZTZ01000001">
    <property type="protein sequence ID" value="RVT67675.1"/>
    <property type="molecule type" value="Genomic_DNA"/>
</dbReference>
<comment type="caution">
    <text evidence="1">The sequence shown here is derived from an EMBL/GenBank/DDBJ whole genome shotgun (WGS) entry which is preliminary data.</text>
</comment>
<organism evidence="1 2">
    <name type="scientific">Niallia taxi</name>
    <dbReference type="NCBI Taxonomy" id="2499688"/>
    <lineage>
        <taxon>Bacteria</taxon>
        <taxon>Bacillati</taxon>
        <taxon>Bacillota</taxon>
        <taxon>Bacilli</taxon>
        <taxon>Bacillales</taxon>
        <taxon>Bacillaceae</taxon>
        <taxon>Niallia</taxon>
    </lineage>
</organism>
<dbReference type="RefSeq" id="WP_127736247.1">
    <property type="nucleotide sequence ID" value="NZ_RZTZ01000001.1"/>
</dbReference>
<accession>A0A437KHY2</accession>
<dbReference type="Proteomes" id="UP000288024">
    <property type="component" value="Unassembled WGS sequence"/>
</dbReference>
<gene>
    <name evidence="1" type="ORF">EM808_04150</name>
</gene>
<evidence type="ECO:0000313" key="1">
    <source>
        <dbReference type="EMBL" id="RVT67675.1"/>
    </source>
</evidence>
<evidence type="ECO:0000313" key="2">
    <source>
        <dbReference type="Proteomes" id="UP000288024"/>
    </source>
</evidence>
<dbReference type="SUPFAM" id="SSF88659">
    <property type="entry name" value="Sigma3 and sigma4 domains of RNA polymerase sigma factors"/>
    <property type="match status" value="1"/>
</dbReference>
<dbReference type="InterPro" id="IPR013324">
    <property type="entry name" value="RNA_pol_sigma_r3/r4-like"/>
</dbReference>
<protein>
    <submittedName>
        <fullName evidence="1">ArpU family transcriptional regulator</fullName>
    </submittedName>
</protein>
<reference evidence="1 2" key="1">
    <citation type="submission" date="2019-01" db="EMBL/GenBank/DDBJ databases">
        <title>Bacillus sp. M5HDSG1-1, whole genome shotgun sequence.</title>
        <authorList>
            <person name="Tuo L."/>
        </authorList>
    </citation>
    <scope>NUCLEOTIDE SEQUENCE [LARGE SCALE GENOMIC DNA]</scope>
    <source>
        <strain evidence="1 2">M5HDSG1-1</strain>
    </source>
</reference>
<dbReference type="InterPro" id="IPR006524">
    <property type="entry name" value="ArpU-like"/>
</dbReference>
<proteinExistence type="predicted"/>
<keyword evidence="2" id="KW-1185">Reference proteome</keyword>